<sequence>MRKYYLYLIKEDIAADYHGKERMFYKLFSEHTKTDDSLLKVETEKQIDFITLPISVWKIQKLLFNDLQKNKSFKQRDNHTYYIENGNLSSAQLSLSSKYIIIEAEGYYDAESIFFEILRKNEPSFLAIDIENARFGWLKPIKERNLI</sequence>
<organism evidence="1 2">
    <name type="scientific">Niallia taxi</name>
    <dbReference type="NCBI Taxonomy" id="2499688"/>
    <lineage>
        <taxon>Bacteria</taxon>
        <taxon>Bacillati</taxon>
        <taxon>Bacillota</taxon>
        <taxon>Bacilli</taxon>
        <taxon>Bacillales</taxon>
        <taxon>Bacillaceae</taxon>
        <taxon>Niallia</taxon>
    </lineage>
</organism>
<dbReference type="EMBL" id="RZTZ01000014">
    <property type="protein sequence ID" value="RVT57994.1"/>
    <property type="molecule type" value="Genomic_DNA"/>
</dbReference>
<evidence type="ECO:0000313" key="2">
    <source>
        <dbReference type="Proteomes" id="UP000288024"/>
    </source>
</evidence>
<keyword evidence="2" id="KW-1185">Reference proteome</keyword>
<name>A0A3S2TUQ1_9BACI</name>
<comment type="caution">
    <text evidence="1">The sequence shown here is derived from an EMBL/GenBank/DDBJ whole genome shotgun (WGS) entry which is preliminary data.</text>
</comment>
<dbReference type="InterPro" id="IPR038449">
    <property type="entry name" value="SirA_sf"/>
</dbReference>
<accession>A0A3S2TUQ1</accession>
<dbReference type="InterPro" id="IPR019683">
    <property type="entry name" value="SirA"/>
</dbReference>
<dbReference type="Proteomes" id="UP000288024">
    <property type="component" value="Unassembled WGS sequence"/>
</dbReference>
<dbReference type="Pfam" id="PF10747">
    <property type="entry name" value="SirA"/>
    <property type="match status" value="1"/>
</dbReference>
<dbReference type="Gene3D" id="3.30.310.250">
    <property type="entry name" value="Sporulation inhibitor of replication protein SirA"/>
    <property type="match status" value="1"/>
</dbReference>
<proteinExistence type="predicted"/>
<evidence type="ECO:0000313" key="1">
    <source>
        <dbReference type="EMBL" id="RVT57994.1"/>
    </source>
</evidence>
<dbReference type="RefSeq" id="WP_127741349.1">
    <property type="nucleotide sequence ID" value="NZ_CAJCKN010000063.1"/>
</dbReference>
<dbReference type="AlphaFoldDB" id="A0A3S2TUQ1"/>
<reference evidence="1 2" key="1">
    <citation type="submission" date="2019-01" db="EMBL/GenBank/DDBJ databases">
        <title>Bacillus sp. M5HDSG1-1, whole genome shotgun sequence.</title>
        <authorList>
            <person name="Tuo L."/>
        </authorList>
    </citation>
    <scope>NUCLEOTIDE SEQUENCE [LARGE SCALE GENOMIC DNA]</scope>
    <source>
        <strain evidence="1 2">M5HDSG1-1</strain>
    </source>
</reference>
<dbReference type="GeneID" id="87617850"/>
<gene>
    <name evidence="1" type="primary">sirA</name>
    <name evidence="1" type="ORF">EM808_23370</name>
</gene>
<protein>
    <submittedName>
        <fullName evidence="1">Sporulation inhibitor of replication protein SirA</fullName>
    </submittedName>
</protein>